<feature type="region of interest" description="Disordered" evidence="1">
    <location>
        <begin position="113"/>
        <end position="148"/>
    </location>
</feature>
<dbReference type="Pfam" id="PF17921">
    <property type="entry name" value="Integrase_H2C2"/>
    <property type="match status" value="1"/>
</dbReference>
<keyword evidence="3" id="KW-0695">RNA-directed DNA polymerase</keyword>
<name>A0AAV4PP29_9ARAC</name>
<gene>
    <name evidence="3" type="primary">AVEN_66743_1</name>
    <name evidence="3" type="ORF">CDAR_288091</name>
</gene>
<comment type="caution">
    <text evidence="3">The sequence shown here is derived from an EMBL/GenBank/DDBJ whole genome shotgun (WGS) entry which is preliminary data.</text>
</comment>
<dbReference type="AlphaFoldDB" id="A0AAV4PP29"/>
<dbReference type="PANTHER" id="PTHR47331">
    <property type="entry name" value="PHD-TYPE DOMAIN-CONTAINING PROTEIN"/>
    <property type="match status" value="1"/>
</dbReference>
<evidence type="ECO:0000313" key="4">
    <source>
        <dbReference type="Proteomes" id="UP001054837"/>
    </source>
</evidence>
<keyword evidence="3" id="KW-0548">Nucleotidyltransferase</keyword>
<sequence length="411" mass="46677">MIDMEVSMEGNGPSQVHQQVPSSPGLDANVIIEINESNKMTPQGLCRRLISVHQEMEVIDEILTSAKKSDFQNDYLELNANLSKKKEYLLKWVSRFGICPIAECKIHHADLKPNQSKTTTKRAASEISSHNDQANSSKDFKKPNRKHTAKANFISDTQLLKKNKPVPPHSKIYSLVPYVDDRGILRVKGRLEQAELFHNEKHPAILPKSKFIDLIIMTEHVKSFHSGVVLTLSRVRNNFWIPRGRQVVKKVISECLIGKKWALKPAKQLTGQLPRARVVESPPFAVVGIDFTGAITIKARDQSCKKVPTTYETNELGEPRCLTPSQFLLPGCDNGLPEHFLKIFNKIVDRETLTRRKLYQSRLLKQLWTKWKGQYLLQLRTAHNFTNPSSERNIKSGNIVLVEGPKKSKNL</sequence>
<accession>A0AAV4PP29</accession>
<dbReference type="Proteomes" id="UP001054837">
    <property type="component" value="Unassembled WGS sequence"/>
</dbReference>
<proteinExistence type="predicted"/>
<evidence type="ECO:0000256" key="1">
    <source>
        <dbReference type="SAM" id="MobiDB-lite"/>
    </source>
</evidence>
<dbReference type="EMBL" id="BPLQ01003095">
    <property type="protein sequence ID" value="GIX97911.1"/>
    <property type="molecule type" value="Genomic_DNA"/>
</dbReference>
<feature type="domain" description="Integrase zinc-binding" evidence="2">
    <location>
        <begin position="209"/>
        <end position="257"/>
    </location>
</feature>
<keyword evidence="3" id="KW-0808">Transferase</keyword>
<evidence type="ECO:0000259" key="2">
    <source>
        <dbReference type="Pfam" id="PF17921"/>
    </source>
</evidence>
<dbReference type="GO" id="GO:0003964">
    <property type="term" value="F:RNA-directed DNA polymerase activity"/>
    <property type="evidence" value="ECO:0007669"/>
    <property type="project" value="UniProtKB-KW"/>
</dbReference>
<dbReference type="InterPro" id="IPR041588">
    <property type="entry name" value="Integrase_H2C2"/>
</dbReference>
<protein>
    <submittedName>
        <fullName evidence="3">Reverse transcriptase</fullName>
    </submittedName>
</protein>
<reference evidence="3 4" key="1">
    <citation type="submission" date="2021-06" db="EMBL/GenBank/DDBJ databases">
        <title>Caerostris darwini draft genome.</title>
        <authorList>
            <person name="Kono N."/>
            <person name="Arakawa K."/>
        </authorList>
    </citation>
    <scope>NUCLEOTIDE SEQUENCE [LARGE SCALE GENOMIC DNA]</scope>
</reference>
<feature type="compositionally biased region" description="Polar residues" evidence="1">
    <location>
        <begin position="12"/>
        <end position="22"/>
    </location>
</feature>
<evidence type="ECO:0000313" key="3">
    <source>
        <dbReference type="EMBL" id="GIX97911.1"/>
    </source>
</evidence>
<organism evidence="3 4">
    <name type="scientific">Caerostris darwini</name>
    <dbReference type="NCBI Taxonomy" id="1538125"/>
    <lineage>
        <taxon>Eukaryota</taxon>
        <taxon>Metazoa</taxon>
        <taxon>Ecdysozoa</taxon>
        <taxon>Arthropoda</taxon>
        <taxon>Chelicerata</taxon>
        <taxon>Arachnida</taxon>
        <taxon>Araneae</taxon>
        <taxon>Araneomorphae</taxon>
        <taxon>Entelegynae</taxon>
        <taxon>Araneoidea</taxon>
        <taxon>Araneidae</taxon>
        <taxon>Caerostris</taxon>
    </lineage>
</organism>
<feature type="region of interest" description="Disordered" evidence="1">
    <location>
        <begin position="1"/>
        <end position="22"/>
    </location>
</feature>
<keyword evidence="4" id="KW-1185">Reference proteome</keyword>
<feature type="compositionally biased region" description="Polar residues" evidence="1">
    <location>
        <begin position="113"/>
        <end position="137"/>
    </location>
</feature>